<dbReference type="CDD" id="cd23791">
    <property type="entry name" value="UBCc_UBE2C"/>
    <property type="match status" value="1"/>
</dbReference>
<dbReference type="InterPro" id="IPR050113">
    <property type="entry name" value="Ub_conjugating_enzyme"/>
</dbReference>
<organism evidence="10 11">
    <name type="scientific">Punica granatum</name>
    <name type="common">Pomegranate</name>
    <dbReference type="NCBI Taxonomy" id="22663"/>
    <lineage>
        <taxon>Eukaryota</taxon>
        <taxon>Viridiplantae</taxon>
        <taxon>Streptophyta</taxon>
        <taxon>Embryophyta</taxon>
        <taxon>Tracheophyta</taxon>
        <taxon>Spermatophyta</taxon>
        <taxon>Magnoliopsida</taxon>
        <taxon>eudicotyledons</taxon>
        <taxon>Gunneridae</taxon>
        <taxon>Pentapetalae</taxon>
        <taxon>rosids</taxon>
        <taxon>malvids</taxon>
        <taxon>Myrtales</taxon>
        <taxon>Lythraceae</taxon>
        <taxon>Punica</taxon>
    </lineage>
</organism>
<dbReference type="InterPro" id="IPR000608">
    <property type="entry name" value="UBC"/>
</dbReference>
<proteinExistence type="inferred from homology"/>
<evidence type="ECO:0000256" key="6">
    <source>
        <dbReference type="PROSITE-ProRule" id="PRU10133"/>
    </source>
</evidence>
<dbReference type="EMBL" id="MTKT01004939">
    <property type="protein sequence ID" value="OWM69164.1"/>
    <property type="molecule type" value="Genomic_DNA"/>
</dbReference>
<name>A0A218W8G4_PUNGR</name>
<protein>
    <recommendedName>
        <fullName evidence="1">E2 ubiquitin-conjugating enzyme</fullName>
        <ecNumber evidence="1">2.3.2.23</ecNumber>
    </recommendedName>
</protein>
<dbReference type="InterPro" id="IPR023313">
    <property type="entry name" value="UBQ-conjugating_AS"/>
</dbReference>
<feature type="compositionally biased region" description="Polar residues" evidence="8">
    <location>
        <begin position="116"/>
        <end position="126"/>
    </location>
</feature>
<dbReference type="Pfam" id="PF25091">
    <property type="entry name" value="DUF7806"/>
    <property type="match status" value="1"/>
</dbReference>
<dbReference type="GO" id="GO:0005524">
    <property type="term" value="F:ATP binding"/>
    <property type="evidence" value="ECO:0007669"/>
    <property type="project" value="UniProtKB-UniRule"/>
</dbReference>
<evidence type="ECO:0000313" key="10">
    <source>
        <dbReference type="EMBL" id="OWM69164.1"/>
    </source>
</evidence>
<dbReference type="GO" id="GO:0061631">
    <property type="term" value="F:ubiquitin conjugating enzyme activity"/>
    <property type="evidence" value="ECO:0007669"/>
    <property type="project" value="UniProtKB-EC"/>
</dbReference>
<evidence type="ECO:0000256" key="1">
    <source>
        <dbReference type="ARBA" id="ARBA00012486"/>
    </source>
</evidence>
<reference evidence="11" key="1">
    <citation type="journal article" date="2017" name="Plant J.">
        <title>The pomegranate (Punica granatum L.) genome and the genomics of punicalagin biosynthesis.</title>
        <authorList>
            <person name="Qin G."/>
            <person name="Xu C."/>
            <person name="Ming R."/>
            <person name="Tang H."/>
            <person name="Guyot R."/>
            <person name="Kramer E.M."/>
            <person name="Hu Y."/>
            <person name="Yi X."/>
            <person name="Qi Y."/>
            <person name="Xu X."/>
            <person name="Gao Z."/>
            <person name="Pan H."/>
            <person name="Jian J."/>
            <person name="Tian Y."/>
            <person name="Yue Z."/>
            <person name="Xu Y."/>
        </authorList>
    </citation>
    <scope>NUCLEOTIDE SEQUENCE [LARGE SCALE GENOMIC DNA]</scope>
    <source>
        <strain evidence="11">cv. Dabenzi</strain>
    </source>
</reference>
<evidence type="ECO:0000313" key="11">
    <source>
        <dbReference type="Proteomes" id="UP000197138"/>
    </source>
</evidence>
<dbReference type="EC" id="2.3.2.23" evidence="1"/>
<accession>A0A218W8G4</accession>
<feature type="region of interest" description="Disordered" evidence="8">
    <location>
        <begin position="48"/>
        <end position="139"/>
    </location>
</feature>
<feature type="region of interest" description="Disordered" evidence="8">
    <location>
        <begin position="193"/>
        <end position="236"/>
    </location>
</feature>
<evidence type="ECO:0000256" key="3">
    <source>
        <dbReference type="ARBA" id="ARBA00022741"/>
    </source>
</evidence>
<comment type="caution">
    <text evidence="10">The sequence shown here is derived from an EMBL/GenBank/DDBJ whole genome shotgun (WGS) entry which is preliminary data.</text>
</comment>
<gene>
    <name evidence="10" type="ORF">CDL15_Pgr025351</name>
</gene>
<keyword evidence="2" id="KW-0808">Transferase</keyword>
<feature type="domain" description="UBC core" evidence="9">
    <location>
        <begin position="239"/>
        <end position="384"/>
    </location>
</feature>
<dbReference type="PROSITE" id="PS50127">
    <property type="entry name" value="UBC_2"/>
    <property type="match status" value="1"/>
</dbReference>
<dbReference type="PROSITE" id="PS00183">
    <property type="entry name" value="UBC_1"/>
    <property type="match status" value="1"/>
</dbReference>
<dbReference type="Proteomes" id="UP000197138">
    <property type="component" value="Unassembled WGS sequence"/>
</dbReference>
<dbReference type="SMART" id="SM00212">
    <property type="entry name" value="UBCc"/>
    <property type="match status" value="1"/>
</dbReference>
<evidence type="ECO:0000256" key="5">
    <source>
        <dbReference type="ARBA" id="ARBA00022840"/>
    </source>
</evidence>
<dbReference type="Gene3D" id="3.10.110.10">
    <property type="entry name" value="Ubiquitin Conjugating Enzyme"/>
    <property type="match status" value="1"/>
</dbReference>
<feature type="active site" description="Glycyl thioester intermediate" evidence="6">
    <location>
        <position position="323"/>
    </location>
</feature>
<keyword evidence="4 7" id="KW-0833">Ubl conjugation pathway</keyword>
<comment type="similarity">
    <text evidence="7">Belongs to the ubiquitin-conjugating enzyme family.</text>
</comment>
<evidence type="ECO:0000256" key="2">
    <source>
        <dbReference type="ARBA" id="ARBA00022679"/>
    </source>
</evidence>
<dbReference type="InterPro" id="IPR016135">
    <property type="entry name" value="UBQ-conjugating_enzyme/RWD"/>
</dbReference>
<dbReference type="AlphaFoldDB" id="A0A218W8G4"/>
<evidence type="ECO:0000256" key="7">
    <source>
        <dbReference type="RuleBase" id="RU362109"/>
    </source>
</evidence>
<keyword evidence="3 7" id="KW-0547">Nucleotide-binding</keyword>
<dbReference type="SUPFAM" id="SSF54495">
    <property type="entry name" value="UBC-like"/>
    <property type="match status" value="1"/>
</dbReference>
<keyword evidence="5 7" id="KW-0067">ATP-binding</keyword>
<dbReference type="InterPro" id="IPR056708">
    <property type="entry name" value="DUF7806"/>
</dbReference>
<dbReference type="FunFam" id="3.10.110.10:FF:000047">
    <property type="entry name" value="ubiquitin-conjugating enzyme E2 20"/>
    <property type="match status" value="1"/>
</dbReference>
<dbReference type="Pfam" id="PF00179">
    <property type="entry name" value="UQ_con"/>
    <property type="match status" value="1"/>
</dbReference>
<feature type="compositionally biased region" description="Basic and acidic residues" evidence="8">
    <location>
        <begin position="48"/>
        <end position="76"/>
    </location>
</feature>
<evidence type="ECO:0000259" key="9">
    <source>
        <dbReference type="PROSITE" id="PS50127"/>
    </source>
</evidence>
<dbReference type="PANTHER" id="PTHR24067">
    <property type="entry name" value="UBIQUITIN-CONJUGATING ENZYME E2"/>
    <property type="match status" value="1"/>
</dbReference>
<evidence type="ECO:0000256" key="4">
    <source>
        <dbReference type="ARBA" id="ARBA00022786"/>
    </source>
</evidence>
<evidence type="ECO:0000256" key="8">
    <source>
        <dbReference type="SAM" id="MobiDB-lite"/>
    </source>
</evidence>
<sequence length="385" mass="43587">MEPLYAKLYDKYTKLKARKFGELEQLNKDQEEKFINYMADKELSQEVEKLHKLQKERVDGERGQLNDHTSQKRSDMSDGPMTRSRKRSRPPESSGEIVLVTQENGQREAVQEDSENISFKETSSSGAPEEAKQPQCCTRATEEPGYSFTLTWADKEASGEVELMYTVQSLGTYERVAPEWMREWSLLPFDPKTEKKKKKTADMAAVNGQTEDRYQGNTPAVAPSPKQPLPAAKSVDTQSVLKRLQSELMALMMSGDPGISAFPEEDNIFCWKGTITGSKDTVFEGTEYKLSLAFPNDYPFKPPKVKFETACFHPNVDVYGNICLDILQDKWSSAYDVRTILLSIQSLLGEPNTSSPLNPQAAQLWSNQEEYRKMVEKLYKPPSAA</sequence>